<organism evidence="1 2">
    <name type="scientific">Streptoalloteichus tenebrarius (strain ATCC 17920 / DSM 40477 / JCM 4838 / CBS 697.72 / NBRC 16177 / NCIMB 11028 / NRRL B-12390 / A12253. 1 / ISP 5477)</name>
    <name type="common">Streptomyces tenebrarius</name>
    <dbReference type="NCBI Taxonomy" id="1933"/>
    <lineage>
        <taxon>Bacteria</taxon>
        <taxon>Bacillati</taxon>
        <taxon>Actinomycetota</taxon>
        <taxon>Actinomycetes</taxon>
        <taxon>Pseudonocardiales</taxon>
        <taxon>Pseudonocardiaceae</taxon>
        <taxon>Streptoalloteichus</taxon>
    </lineage>
</organism>
<dbReference type="EMBL" id="JAMTCP010000036">
    <property type="protein sequence ID" value="MCP2261152.1"/>
    <property type="molecule type" value="Genomic_DNA"/>
</dbReference>
<dbReference type="Proteomes" id="UP001205311">
    <property type="component" value="Unassembled WGS sequence"/>
</dbReference>
<name>A0ABT1I043_STRSD</name>
<gene>
    <name evidence="1" type="ORF">LX15_004872</name>
</gene>
<keyword evidence="2" id="KW-1185">Reference proteome</keyword>
<reference evidence="1 2" key="1">
    <citation type="submission" date="2022-06" db="EMBL/GenBank/DDBJ databases">
        <title>Genomic Encyclopedia of Archaeal and Bacterial Type Strains, Phase II (KMG-II): from individual species to whole genera.</title>
        <authorList>
            <person name="Goeker M."/>
        </authorList>
    </citation>
    <scope>NUCLEOTIDE SEQUENCE [LARGE SCALE GENOMIC DNA]</scope>
    <source>
        <strain evidence="1 2">DSM 40477</strain>
    </source>
</reference>
<dbReference type="RefSeq" id="WP_253671984.1">
    <property type="nucleotide sequence ID" value="NZ_JAMTCP010000036.1"/>
</dbReference>
<sequence>MGVVIELASGVTVEAHGDWELPWEPRLALRELTLMVGPYGSEIVHEGHVAGTVGSGSGCCPDGDEVRFDGGSRLADLVSVCFHIPGNNADQQCSAWLETPARPARLCMADPRGFVLARTEQRWMTDGGEALLCLRSRAPEGSRERVRIAHHVDLLVAGGRFAGWAVEHPERFLVSAWELPSGEAPDRDLAVLLREYFQIVSDRNVALLKNGDPGVRQMLESLRSRVNDTAGATARRKVLRDSIEATFNTVGNT</sequence>
<accession>A0ABT1I043</accession>
<evidence type="ECO:0000313" key="1">
    <source>
        <dbReference type="EMBL" id="MCP2261152.1"/>
    </source>
</evidence>
<evidence type="ECO:0000313" key="2">
    <source>
        <dbReference type="Proteomes" id="UP001205311"/>
    </source>
</evidence>
<protein>
    <submittedName>
        <fullName evidence="1">Uncharacterized protein</fullName>
    </submittedName>
</protein>
<proteinExistence type="predicted"/>
<comment type="caution">
    <text evidence="1">The sequence shown here is derived from an EMBL/GenBank/DDBJ whole genome shotgun (WGS) entry which is preliminary data.</text>
</comment>